<reference evidence="9 10" key="1">
    <citation type="submission" date="2024-09" db="EMBL/GenBank/DDBJ databases">
        <title>Chromosome-scale assembly of Riccia sorocarpa.</title>
        <authorList>
            <person name="Paukszto L."/>
        </authorList>
    </citation>
    <scope>NUCLEOTIDE SEQUENCE [LARGE SCALE GENOMIC DNA]</scope>
    <source>
        <strain evidence="9">LP-2024</strain>
        <tissue evidence="9">Aerial parts of the thallus</tissue>
    </source>
</reference>
<comment type="caution">
    <text evidence="9">The sequence shown here is derived from an EMBL/GenBank/DDBJ whole genome shotgun (WGS) entry which is preliminary data.</text>
</comment>
<dbReference type="PROSITE" id="PS50843">
    <property type="entry name" value="EXPANSIN_CBD"/>
    <property type="match status" value="1"/>
</dbReference>
<comment type="similarity">
    <text evidence="1 6">Belongs to the expansin family. Expansin A subfamily.</text>
</comment>
<dbReference type="Gene3D" id="2.40.40.10">
    <property type="entry name" value="RlpA-like domain"/>
    <property type="match status" value="1"/>
</dbReference>
<keyword evidence="4 6" id="KW-0732">Signal</keyword>
<keyword evidence="2 6" id="KW-0134">Cell wall</keyword>
<organism evidence="9 10">
    <name type="scientific">Riccia sorocarpa</name>
    <dbReference type="NCBI Taxonomy" id="122646"/>
    <lineage>
        <taxon>Eukaryota</taxon>
        <taxon>Viridiplantae</taxon>
        <taxon>Streptophyta</taxon>
        <taxon>Embryophyta</taxon>
        <taxon>Marchantiophyta</taxon>
        <taxon>Marchantiopsida</taxon>
        <taxon>Marchantiidae</taxon>
        <taxon>Marchantiales</taxon>
        <taxon>Ricciaceae</taxon>
        <taxon>Riccia</taxon>
    </lineage>
</organism>
<dbReference type="PRINTS" id="PR01225">
    <property type="entry name" value="EXPANSNFAMLY"/>
</dbReference>
<dbReference type="Gene3D" id="2.60.40.760">
    <property type="entry name" value="Expansin, cellulose-binding-like domain"/>
    <property type="match status" value="1"/>
</dbReference>
<evidence type="ECO:0000259" key="7">
    <source>
        <dbReference type="PROSITE" id="PS50842"/>
    </source>
</evidence>
<evidence type="ECO:0000256" key="4">
    <source>
        <dbReference type="ARBA" id="ARBA00022729"/>
    </source>
</evidence>
<dbReference type="Proteomes" id="UP001633002">
    <property type="component" value="Unassembled WGS sequence"/>
</dbReference>
<dbReference type="PANTHER" id="PTHR31867">
    <property type="entry name" value="EXPANSIN-A15"/>
    <property type="match status" value="1"/>
</dbReference>
<keyword evidence="5" id="KW-0472">Membrane</keyword>
<feature type="chain" id="PRO_5044526909" description="Expansin" evidence="6">
    <location>
        <begin position="36"/>
        <end position="277"/>
    </location>
</feature>
<dbReference type="InterPro" id="IPR036908">
    <property type="entry name" value="RlpA-like_sf"/>
</dbReference>
<feature type="domain" description="Expansin-like CBD" evidence="8">
    <location>
        <begin position="194"/>
        <end position="273"/>
    </location>
</feature>
<proteinExistence type="inferred from homology"/>
<evidence type="ECO:0000256" key="2">
    <source>
        <dbReference type="ARBA" id="ARBA00022512"/>
    </source>
</evidence>
<dbReference type="SMART" id="SM00837">
    <property type="entry name" value="DPBB_1"/>
    <property type="match status" value="1"/>
</dbReference>
<dbReference type="InterPro" id="IPR009009">
    <property type="entry name" value="RlpA-like_DPBB"/>
</dbReference>
<dbReference type="Pfam" id="PF03330">
    <property type="entry name" value="DPBB_1"/>
    <property type="match status" value="1"/>
</dbReference>
<feature type="signal peptide" evidence="6">
    <location>
        <begin position="1"/>
        <end position="35"/>
    </location>
</feature>
<dbReference type="PRINTS" id="PR01226">
    <property type="entry name" value="EXPANSIN"/>
</dbReference>
<keyword evidence="6" id="KW-0961">Cell wall biogenesis/degradation</keyword>
<dbReference type="InterPro" id="IPR007112">
    <property type="entry name" value="Expansin/allergen_DPBB_dom"/>
</dbReference>
<dbReference type="InterPro" id="IPR002963">
    <property type="entry name" value="Expansin"/>
</dbReference>
<sequence>MARFQFLTGFQSQFQRVAYTLLMLLLLHRLTAVDAYYGQNPWEVTDWSNSHATFYGDQTGSITMGGACGYGNLWWRGYGLNTAALSNALFNNGMTCGACFEIKCDISNCAYSMQWCYPNNPSVIVTATNNCPPNWAKPSDNGGWCNPPRTHFDLSMVMFQQMAPTVAGIIPVKYRRVPCARTGGLKFTLDGNPWFNLVLIWNVAGGGDVANMQIKGDKTNWYTMSRNWGQYWECPVNFTGQKLSFMVTLCNGQVRVVTDLTSQIWYNGQSYEALTNF</sequence>
<evidence type="ECO:0000256" key="5">
    <source>
        <dbReference type="ARBA" id="ARBA00023136"/>
    </source>
</evidence>
<evidence type="ECO:0000313" key="10">
    <source>
        <dbReference type="Proteomes" id="UP001633002"/>
    </source>
</evidence>
<evidence type="ECO:0000313" key="9">
    <source>
        <dbReference type="EMBL" id="KAL3685606.1"/>
    </source>
</evidence>
<feature type="domain" description="Expansin-like EG45" evidence="7">
    <location>
        <begin position="65"/>
        <end position="184"/>
    </location>
</feature>
<keyword evidence="10" id="KW-1185">Reference proteome</keyword>
<dbReference type="GO" id="GO:0071555">
    <property type="term" value="P:cell wall organization"/>
    <property type="evidence" value="ECO:0007669"/>
    <property type="project" value="UniProtKB-KW"/>
</dbReference>
<dbReference type="InterPro" id="IPR036749">
    <property type="entry name" value="Expansin_CBD_sf"/>
</dbReference>
<dbReference type="SUPFAM" id="SSF49590">
    <property type="entry name" value="PHL pollen allergen"/>
    <property type="match status" value="1"/>
</dbReference>
<comment type="function">
    <text evidence="6">Causes loosening and extension of plant cell walls by disrupting non-covalent bonding between cellulose microfibrils and matrix glucans. No enzymatic activity has been found.</text>
</comment>
<name>A0ABD3H4A7_9MARC</name>
<evidence type="ECO:0000256" key="1">
    <source>
        <dbReference type="ARBA" id="ARBA00005392"/>
    </source>
</evidence>
<comment type="subcellular location">
    <subcellularLocation>
        <location evidence="6">Secreted</location>
        <location evidence="6">Cell wall</location>
    </subcellularLocation>
    <subcellularLocation>
        <location evidence="6">Membrane</location>
        <topology evidence="6">Peripheral membrane protein</topology>
    </subcellularLocation>
</comment>
<dbReference type="InterPro" id="IPR007118">
    <property type="entry name" value="Expan_Lol_pI"/>
</dbReference>
<evidence type="ECO:0000256" key="3">
    <source>
        <dbReference type="ARBA" id="ARBA00022525"/>
    </source>
</evidence>
<dbReference type="AlphaFoldDB" id="A0ABD3H4A7"/>
<dbReference type="EMBL" id="JBJQOH010000006">
    <property type="protein sequence ID" value="KAL3685606.1"/>
    <property type="molecule type" value="Genomic_DNA"/>
</dbReference>
<dbReference type="Pfam" id="PF01357">
    <property type="entry name" value="Expansin_C"/>
    <property type="match status" value="1"/>
</dbReference>
<gene>
    <name evidence="9" type="ORF">R1sor_003628</name>
</gene>
<dbReference type="InterPro" id="IPR007117">
    <property type="entry name" value="Expansin_CBD"/>
</dbReference>
<evidence type="ECO:0000259" key="8">
    <source>
        <dbReference type="PROSITE" id="PS50843"/>
    </source>
</evidence>
<accession>A0ABD3H4A7</accession>
<dbReference type="SUPFAM" id="SSF50685">
    <property type="entry name" value="Barwin-like endoglucanases"/>
    <property type="match status" value="1"/>
</dbReference>
<dbReference type="PROSITE" id="PS50842">
    <property type="entry name" value="EXPANSIN_EG45"/>
    <property type="match status" value="1"/>
</dbReference>
<evidence type="ECO:0000256" key="6">
    <source>
        <dbReference type="RuleBase" id="RU365023"/>
    </source>
</evidence>
<protein>
    <recommendedName>
        <fullName evidence="6">Expansin</fullName>
    </recommendedName>
</protein>
<keyword evidence="3 6" id="KW-0964">Secreted</keyword>
<dbReference type="CDD" id="cd22274">
    <property type="entry name" value="DPBB_EXPA_N"/>
    <property type="match status" value="1"/>
</dbReference>
<dbReference type="GO" id="GO:0016020">
    <property type="term" value="C:membrane"/>
    <property type="evidence" value="ECO:0007669"/>
    <property type="project" value="UniProtKB-SubCell"/>
</dbReference>